<reference evidence="2 3" key="1">
    <citation type="submission" date="2019-12" db="EMBL/GenBank/DDBJ databases">
        <title>Comparative genomics gives insights into the taxonomy of the Azoarcus-Aromatoleum group and reveals separate origins of nif in the plant-associated Azoarcus and non-plant-associated Aromatoleum sub-groups.</title>
        <authorList>
            <person name="Lafos M."/>
            <person name="Maluk M."/>
            <person name="Batista M."/>
            <person name="Junghare M."/>
            <person name="Carmona M."/>
            <person name="Faoro H."/>
            <person name="Cruz L.M."/>
            <person name="Battistoni F."/>
            <person name="De Souza E."/>
            <person name="Pedrosa F."/>
            <person name="Chen W.-M."/>
            <person name="Poole P.S."/>
            <person name="Dixon R.A."/>
            <person name="James E.K."/>
        </authorList>
    </citation>
    <scope>NUCLEOTIDE SEQUENCE [LARGE SCALE GENOMIC DNA]</scope>
    <source>
        <strain evidence="2 3">T</strain>
    </source>
</reference>
<feature type="region of interest" description="Disordered" evidence="1">
    <location>
        <begin position="1"/>
        <end position="20"/>
    </location>
</feature>
<sequence length="115" mass="12776">MLHTNYHHITAPIEAPEPPDTAAREQAVELLTPVVLDEYMQDIVRVDEARGFFLRSEDAAICAAIMAGDAMRVGQITIEACRRVVEIAAEAEAERRVDAMDREDEADYYAARVAS</sequence>
<dbReference type="Proteomes" id="UP000634522">
    <property type="component" value="Unassembled WGS sequence"/>
</dbReference>
<comment type="caution">
    <text evidence="2">The sequence shown here is derived from an EMBL/GenBank/DDBJ whole genome shotgun (WGS) entry which is preliminary data.</text>
</comment>
<dbReference type="EMBL" id="WTVS01000026">
    <property type="protein sequence ID" value="NMF98423.1"/>
    <property type="molecule type" value="Genomic_DNA"/>
</dbReference>
<name>A0ABX1NGX2_9RHOO</name>
<proteinExistence type="predicted"/>
<dbReference type="RefSeq" id="WP_169141174.1">
    <property type="nucleotide sequence ID" value="NZ_WTVS01000026.1"/>
</dbReference>
<evidence type="ECO:0000313" key="3">
    <source>
        <dbReference type="Proteomes" id="UP000634522"/>
    </source>
</evidence>
<evidence type="ECO:0000256" key="1">
    <source>
        <dbReference type="SAM" id="MobiDB-lite"/>
    </source>
</evidence>
<gene>
    <name evidence="2" type="ORF">GPA27_13610</name>
</gene>
<keyword evidence="3" id="KW-1185">Reference proteome</keyword>
<organism evidence="2 3">
    <name type="scientific">Aromatoleum toluolicum</name>
    <dbReference type="NCBI Taxonomy" id="90060"/>
    <lineage>
        <taxon>Bacteria</taxon>
        <taxon>Pseudomonadati</taxon>
        <taxon>Pseudomonadota</taxon>
        <taxon>Betaproteobacteria</taxon>
        <taxon>Rhodocyclales</taxon>
        <taxon>Rhodocyclaceae</taxon>
        <taxon>Aromatoleum</taxon>
    </lineage>
</organism>
<protein>
    <submittedName>
        <fullName evidence="2">Uncharacterized protein</fullName>
    </submittedName>
</protein>
<evidence type="ECO:0000313" key="2">
    <source>
        <dbReference type="EMBL" id="NMF98423.1"/>
    </source>
</evidence>
<accession>A0ABX1NGX2</accession>